<proteinExistence type="inferred from homology"/>
<evidence type="ECO:0000313" key="7">
    <source>
        <dbReference type="EMBL" id="CDG34081.1"/>
    </source>
</evidence>
<keyword evidence="5 6" id="KW-0472">Membrane</keyword>
<evidence type="ECO:0000256" key="4">
    <source>
        <dbReference type="ARBA" id="ARBA00022989"/>
    </source>
</evidence>
<keyword evidence="3 6" id="KW-0812">Transmembrane</keyword>
<organism evidence="7 8">
    <name type="scientific">Parasaccharibacter apium</name>
    <dbReference type="NCBI Taxonomy" id="1510841"/>
    <lineage>
        <taxon>Bacteria</taxon>
        <taxon>Pseudomonadati</taxon>
        <taxon>Pseudomonadota</taxon>
        <taxon>Alphaproteobacteria</taxon>
        <taxon>Acetobacterales</taxon>
        <taxon>Acetobacteraceae</taxon>
        <taxon>Parasaccharibacter</taxon>
    </lineage>
</organism>
<protein>
    <submittedName>
        <fullName evidence="7">FIG005935: membrane protein</fullName>
    </submittedName>
</protein>
<evidence type="ECO:0000256" key="1">
    <source>
        <dbReference type="ARBA" id="ARBA00004141"/>
    </source>
</evidence>
<comment type="caution">
    <text evidence="7">The sequence shown here is derived from an EMBL/GenBank/DDBJ whole genome shotgun (WGS) entry which is preliminary data.</text>
</comment>
<reference evidence="7 8" key="2">
    <citation type="journal article" date="2014" name="PLoS ONE">
        <title>Evolution of mitochondria reconstructed from the energy metabolism of living bacteria.</title>
        <authorList>
            <person name="Degli Esposti M."/>
            <person name="Chouaia B."/>
            <person name="Comandatore F."/>
            <person name="Crotti E."/>
            <person name="Sassera D."/>
            <person name="Lievens P.M."/>
            <person name="Daffonchio D."/>
            <person name="Bandi C."/>
        </authorList>
    </citation>
    <scope>NUCLEOTIDE SEQUENCE [LARGE SCALE GENOMIC DNA]</scope>
    <source>
        <strain evidence="8">AM169</strain>
    </source>
</reference>
<dbReference type="AlphaFoldDB" id="A0A7U7J1G5"/>
<accession>A0A7U7J1G5</accession>
<dbReference type="CDD" id="cd10432">
    <property type="entry name" value="BI-1-like_bacterial"/>
    <property type="match status" value="1"/>
</dbReference>
<feature type="transmembrane region" description="Helical" evidence="6">
    <location>
        <begin position="185"/>
        <end position="202"/>
    </location>
</feature>
<dbReference type="Proteomes" id="UP000027590">
    <property type="component" value="Unassembled WGS sequence"/>
</dbReference>
<feature type="transmembrane region" description="Helical" evidence="6">
    <location>
        <begin position="161"/>
        <end position="179"/>
    </location>
</feature>
<reference evidence="7 8" key="1">
    <citation type="journal article" date="2014" name="Genome Biol. Evol.">
        <title>Acetic acid bacteria genomes reveal functional traits for adaptation to life in insect guts.</title>
        <authorList>
            <person name="Chouaia B."/>
            <person name="Gaiarsa S."/>
            <person name="Crotti E."/>
            <person name="Comandatore F."/>
            <person name="Degli Esposti M."/>
            <person name="Ricci I."/>
            <person name="Alma A."/>
            <person name="Favia G."/>
            <person name="Bandi C."/>
            <person name="Daffonchio D."/>
        </authorList>
    </citation>
    <scope>NUCLEOTIDE SEQUENCE [LARGE SCALE GENOMIC DNA]</scope>
    <source>
        <strain evidence="8">AM169</strain>
    </source>
</reference>
<evidence type="ECO:0000256" key="3">
    <source>
        <dbReference type="ARBA" id="ARBA00022692"/>
    </source>
</evidence>
<sequence>MDIMAFHSDYETTRGQAAAAFDAGLRAYMLRVYNWMALALGITGVTAYAVVHTSLRALFFHVVQRGDAFALAPTGLGMVSVFAPLAFVMVLSFGVNRLSRSTVQLLFVLFSVAMGVSMASLLLAYTGSSVVRTFFIAASLYGVMSLWGYVTNRSLMGMGSFLTMGLIGLVIASLVNMFIPAHGLTVAISFIGVLLFTGLTAYDTQRIKLSYQQYASVLPAEETGKMGIYDALTMYLNFVNLFQFLLQFTGTRSGGRD</sequence>
<evidence type="ECO:0000256" key="5">
    <source>
        <dbReference type="ARBA" id="ARBA00023136"/>
    </source>
</evidence>
<dbReference type="PANTHER" id="PTHR23291">
    <property type="entry name" value="BAX INHIBITOR-RELATED"/>
    <property type="match status" value="1"/>
</dbReference>
<dbReference type="EMBL" id="CBLY010000006">
    <property type="protein sequence ID" value="CDG34081.1"/>
    <property type="molecule type" value="Genomic_DNA"/>
</dbReference>
<dbReference type="Pfam" id="PF01027">
    <property type="entry name" value="Bax1-I"/>
    <property type="match status" value="1"/>
</dbReference>
<gene>
    <name evidence="7" type="ORF">SACS_1343</name>
</gene>
<feature type="transmembrane region" description="Helical" evidence="6">
    <location>
        <begin position="32"/>
        <end position="51"/>
    </location>
</feature>
<name>A0A7U7J1G5_9PROT</name>
<comment type="similarity">
    <text evidence="2 6">Belongs to the BI1 family.</text>
</comment>
<evidence type="ECO:0000256" key="6">
    <source>
        <dbReference type="RuleBase" id="RU004379"/>
    </source>
</evidence>
<dbReference type="InterPro" id="IPR006214">
    <property type="entry name" value="Bax_inhibitor_1-related"/>
</dbReference>
<comment type="subcellular location">
    <subcellularLocation>
        <location evidence="1">Membrane</location>
        <topology evidence="1">Multi-pass membrane protein</topology>
    </subcellularLocation>
</comment>
<feature type="transmembrane region" description="Helical" evidence="6">
    <location>
        <begin position="105"/>
        <end position="125"/>
    </location>
</feature>
<feature type="transmembrane region" description="Helical" evidence="6">
    <location>
        <begin position="131"/>
        <end position="149"/>
    </location>
</feature>
<dbReference type="PANTHER" id="PTHR23291:SF50">
    <property type="entry name" value="PROTEIN LIFEGUARD 4"/>
    <property type="match status" value="1"/>
</dbReference>
<evidence type="ECO:0000256" key="2">
    <source>
        <dbReference type="ARBA" id="ARBA00010350"/>
    </source>
</evidence>
<evidence type="ECO:0000313" key="8">
    <source>
        <dbReference type="Proteomes" id="UP000027590"/>
    </source>
</evidence>
<keyword evidence="4 6" id="KW-1133">Transmembrane helix</keyword>
<dbReference type="GO" id="GO:0005886">
    <property type="term" value="C:plasma membrane"/>
    <property type="evidence" value="ECO:0007669"/>
    <property type="project" value="TreeGrafter"/>
</dbReference>
<feature type="transmembrane region" description="Helical" evidence="6">
    <location>
        <begin position="71"/>
        <end position="93"/>
    </location>
</feature>